<dbReference type="AlphaFoldDB" id="A0A8J7J1R3"/>
<dbReference type="RefSeq" id="WP_228850209.1">
    <property type="nucleotide sequence ID" value="NZ_JADCKQ010000022.1"/>
</dbReference>
<dbReference type="InterPro" id="IPR027417">
    <property type="entry name" value="P-loop_NTPase"/>
</dbReference>
<keyword evidence="7 12" id="KW-0067">ATP-binding</keyword>
<evidence type="ECO:0000256" key="2">
    <source>
        <dbReference type="ARBA" id="ARBA00005417"/>
    </source>
</evidence>
<dbReference type="Gene3D" id="3.40.50.300">
    <property type="entry name" value="P-loop containing nucleotide triphosphate hydrolases"/>
    <property type="match status" value="1"/>
</dbReference>
<keyword evidence="9" id="KW-0406">Ion transport</keyword>
<evidence type="ECO:0000256" key="9">
    <source>
        <dbReference type="ARBA" id="ARBA00023065"/>
    </source>
</evidence>
<evidence type="ECO:0000256" key="6">
    <source>
        <dbReference type="ARBA" id="ARBA00022741"/>
    </source>
</evidence>
<dbReference type="InterPro" id="IPR003439">
    <property type="entry name" value="ABC_transporter-like_ATP-bd"/>
</dbReference>
<evidence type="ECO:0000256" key="3">
    <source>
        <dbReference type="ARBA" id="ARBA00022448"/>
    </source>
</evidence>
<accession>A0A8J7J1R3</accession>
<dbReference type="InterPro" id="IPR003593">
    <property type="entry name" value="AAA+_ATPase"/>
</dbReference>
<dbReference type="FunFam" id="3.40.50.300:FF:000134">
    <property type="entry name" value="Iron-enterobactin ABC transporter ATP-binding protein"/>
    <property type="match status" value="1"/>
</dbReference>
<evidence type="ECO:0000256" key="7">
    <source>
        <dbReference type="ARBA" id="ARBA00022840"/>
    </source>
</evidence>
<dbReference type="Pfam" id="PF00005">
    <property type="entry name" value="ABC_tran"/>
    <property type="match status" value="1"/>
</dbReference>
<feature type="domain" description="ABC transporter" evidence="11">
    <location>
        <begin position="2"/>
        <end position="236"/>
    </location>
</feature>
<evidence type="ECO:0000313" key="13">
    <source>
        <dbReference type="Proteomes" id="UP000640583"/>
    </source>
</evidence>
<dbReference type="InterPro" id="IPR051535">
    <property type="entry name" value="Siderophore_ABC-ATPase"/>
</dbReference>
<keyword evidence="4" id="KW-1003">Cell membrane</keyword>
<dbReference type="SMART" id="SM00382">
    <property type="entry name" value="AAA"/>
    <property type="match status" value="1"/>
</dbReference>
<dbReference type="GO" id="GO:0006826">
    <property type="term" value="P:iron ion transport"/>
    <property type="evidence" value="ECO:0007669"/>
    <property type="project" value="UniProtKB-KW"/>
</dbReference>
<name>A0A8J7J1R3_9RHOB</name>
<reference evidence="12" key="1">
    <citation type="submission" date="2020-10" db="EMBL/GenBank/DDBJ databases">
        <title>Paenihalocynthiibacter styelae gen. nov., sp. nov., isolated from stalked sea squirt Styela clava.</title>
        <authorList>
            <person name="Kim Y.-O."/>
            <person name="Yoon J.-H."/>
        </authorList>
    </citation>
    <scope>NUCLEOTIDE SEQUENCE</scope>
    <source>
        <strain evidence="12">MYP1-1</strain>
    </source>
</reference>
<comment type="similarity">
    <text evidence="2">Belongs to the ABC transporter superfamily.</text>
</comment>
<keyword evidence="6" id="KW-0547">Nucleotide-binding</keyword>
<dbReference type="SUPFAM" id="SSF52540">
    <property type="entry name" value="P-loop containing nucleoside triphosphate hydrolases"/>
    <property type="match status" value="1"/>
</dbReference>
<dbReference type="GO" id="GO:0005886">
    <property type="term" value="C:plasma membrane"/>
    <property type="evidence" value="ECO:0007669"/>
    <property type="project" value="UniProtKB-SubCell"/>
</dbReference>
<evidence type="ECO:0000256" key="4">
    <source>
        <dbReference type="ARBA" id="ARBA00022475"/>
    </source>
</evidence>
<dbReference type="CDD" id="cd03214">
    <property type="entry name" value="ABC_Iron-Siderophores_B12_Hemin"/>
    <property type="match status" value="1"/>
</dbReference>
<dbReference type="GO" id="GO:0005524">
    <property type="term" value="F:ATP binding"/>
    <property type="evidence" value="ECO:0007669"/>
    <property type="project" value="UniProtKB-KW"/>
</dbReference>
<evidence type="ECO:0000313" key="12">
    <source>
        <dbReference type="EMBL" id="MBI1495514.1"/>
    </source>
</evidence>
<dbReference type="PROSITE" id="PS50893">
    <property type="entry name" value="ABC_TRANSPORTER_2"/>
    <property type="match status" value="1"/>
</dbReference>
<evidence type="ECO:0000256" key="8">
    <source>
        <dbReference type="ARBA" id="ARBA00023004"/>
    </source>
</evidence>
<organism evidence="12 13">
    <name type="scientific">Halocynthiibacter styelae</name>
    <dbReference type="NCBI Taxonomy" id="2761955"/>
    <lineage>
        <taxon>Bacteria</taxon>
        <taxon>Pseudomonadati</taxon>
        <taxon>Pseudomonadota</taxon>
        <taxon>Alphaproteobacteria</taxon>
        <taxon>Rhodobacterales</taxon>
        <taxon>Paracoccaceae</taxon>
        <taxon>Halocynthiibacter</taxon>
    </lineage>
</organism>
<dbReference type="InterPro" id="IPR017871">
    <property type="entry name" value="ABC_transporter-like_CS"/>
</dbReference>
<keyword evidence="8" id="KW-0408">Iron</keyword>
<evidence type="ECO:0000256" key="5">
    <source>
        <dbReference type="ARBA" id="ARBA00022496"/>
    </source>
</evidence>
<sequence>MISIRNLSYQIGESQILTDVSVDIPHGKITALVGPNGAGKSSLLSLIARLVPRQTGSIDVGDLTIGECSNRDLAKRLSILPQMPDLLPRLSVQELVSFGRYPYHQGRPGPEDDEYVSHALEVFGLTELASRSVDELSGGQRQRAQIAMTFAQDTDYMLLDEPLNNLDIAASRSLMALLRDLAETHGKTIVIVLHDINYASRYADWLIAMADGRICVKGTPLDTVTPSLLRDVFNTDASIQNIDGLPVVIV</sequence>
<comment type="caution">
    <text evidence="12">The sequence shown here is derived from an EMBL/GenBank/DDBJ whole genome shotgun (WGS) entry which is preliminary data.</text>
</comment>
<comment type="subcellular location">
    <subcellularLocation>
        <location evidence="1">Cell membrane</location>
        <topology evidence="1">Peripheral membrane protein</topology>
    </subcellularLocation>
</comment>
<keyword evidence="5" id="KW-0410">Iron transport</keyword>
<proteinExistence type="inferred from homology"/>
<dbReference type="PANTHER" id="PTHR42771:SF3">
    <property type="entry name" value="PETROBACTIN IMPORT ATP-BINDING PROTEIN YCLP"/>
    <property type="match status" value="1"/>
</dbReference>
<evidence type="ECO:0000259" key="11">
    <source>
        <dbReference type="PROSITE" id="PS50893"/>
    </source>
</evidence>
<dbReference type="GO" id="GO:0016887">
    <property type="term" value="F:ATP hydrolysis activity"/>
    <property type="evidence" value="ECO:0007669"/>
    <property type="project" value="InterPro"/>
</dbReference>
<protein>
    <submittedName>
        <fullName evidence="12">ATP-binding cassette domain-containing protein</fullName>
    </submittedName>
</protein>
<dbReference type="Proteomes" id="UP000640583">
    <property type="component" value="Unassembled WGS sequence"/>
</dbReference>
<dbReference type="EMBL" id="JADCKQ010000022">
    <property type="protein sequence ID" value="MBI1495514.1"/>
    <property type="molecule type" value="Genomic_DNA"/>
</dbReference>
<evidence type="ECO:0000256" key="10">
    <source>
        <dbReference type="ARBA" id="ARBA00023136"/>
    </source>
</evidence>
<keyword evidence="3" id="KW-0813">Transport</keyword>
<keyword evidence="10" id="KW-0472">Membrane</keyword>
<dbReference type="PROSITE" id="PS00211">
    <property type="entry name" value="ABC_TRANSPORTER_1"/>
    <property type="match status" value="1"/>
</dbReference>
<keyword evidence="13" id="KW-1185">Reference proteome</keyword>
<dbReference type="PANTHER" id="PTHR42771">
    <property type="entry name" value="IRON(3+)-HYDROXAMATE IMPORT ATP-BINDING PROTEIN FHUC"/>
    <property type="match status" value="1"/>
</dbReference>
<gene>
    <name evidence="12" type="ORF">H1D41_17900</name>
</gene>
<evidence type="ECO:0000256" key="1">
    <source>
        <dbReference type="ARBA" id="ARBA00004202"/>
    </source>
</evidence>